<dbReference type="Pfam" id="PF16592">
    <property type="entry name" value="Cas9_REC"/>
    <property type="match status" value="1"/>
</dbReference>
<feature type="domain" description="HNH Cas9-type" evidence="14">
    <location>
        <begin position="367"/>
        <end position="541"/>
    </location>
</feature>
<dbReference type="InterPro" id="IPR033114">
    <property type="entry name" value="HNH_CAS9"/>
</dbReference>
<dbReference type="InterPro" id="IPR032240">
    <property type="entry name" value="Cas9_REC"/>
</dbReference>
<dbReference type="GO" id="GO:0004519">
    <property type="term" value="F:endonuclease activity"/>
    <property type="evidence" value="ECO:0007669"/>
    <property type="project" value="UniProtKB-UniRule"/>
</dbReference>
<name>A0A9D1G8Q1_9FIRM</name>
<sequence>KIFLEKAENKTLLKTIAIQSTSVIPHQLHLDELEKIIDNASTKYPFLSDIRDKLVLLFTFRVPYYYGPLNDKSPYSNVERKQFATVTPWNFDEIFDENKTREKFMKKLTNNCTYLSGETVMPKKALAYEDYLIYDRLNVLLVNGEYLPLQEKEKIYHYLISRPKTTLEQLKKELTKWHNQSPVDIIFSNIHEEIPFEASSHAHLMKSFDLEKQKEELERYITLATIYADDKKSLKELLENESLLDENQKKAILTLPTKKWAPLSYKLLQNIVYTDDYGVVHSILDIMKETNQNFQMILHNEQYHFKELIEQENQKFTQEKTIEDLIEEKLESVPSLNQRSIRQTLLIIDDIIKASHQKVPEKIFIEVTRNNDDKRKGQDGNQLARDKELNRFLTNLLKDEKANQFCDVSQLLKDLEEVDKVRLKGKHIYLYFKQLGIDLYTGKKIVLDELLNSTKYDTDHIIPKSLIKDDSLDNLVLVEREVNQKAKGNHYPVPSRIQDEQKKLWHFLLQKKAISEKKYGNLTRTSKIKIEEVEDFVSRQINVINYSNVIIRDILKLKYPHTDIIFSKSQYPSFIRKHLKIVKNRDVNDAHHAVDAYLNVVSGNLLSTTFSKAYIREKYMQIQDGEKETINMETILENYFKNNENQLKIKTNCLRRDAFITFKLDYVSGEFYGQTRLPKGNENLIPITLNEDNPMSDTSKYGGYTNLAQAYLFAVSYQEDGEMKKAILRVPYLYDTLYKNDSDKLLSKVLDNPKATNIQILRKIHLNQKIRFNDGIYLLYTSNDRQNKYKMAYQNYIDNDYLYYLHWANKHLEDLLDNQEKQTFIYNSKNDQFEVSKAKNKEIFQYLLQKTKAKVYDTCNYIVKARETNIEIFEQLTLKEQIIMMNQWIKMMSRDCEKVKFDAKFTNLPKTRLLLT</sequence>
<evidence type="ECO:0000256" key="4">
    <source>
        <dbReference type="ARBA" id="ARBA00022723"/>
    </source>
</evidence>
<comment type="cofactor">
    <cofactor evidence="1">
        <name>Mg(2+)</name>
        <dbReference type="ChEBI" id="CHEBI:18420"/>
    </cofactor>
</comment>
<dbReference type="Pfam" id="PF22702">
    <property type="entry name" value="Cas9_RuvC"/>
    <property type="match status" value="1"/>
</dbReference>
<evidence type="ECO:0000256" key="8">
    <source>
        <dbReference type="ARBA" id="ARBA00022884"/>
    </source>
</evidence>
<proteinExistence type="inferred from homology"/>
<dbReference type="GO" id="GO:0016787">
    <property type="term" value="F:hydrolase activity"/>
    <property type="evidence" value="ECO:0007669"/>
    <property type="project" value="UniProtKB-KW"/>
</dbReference>
<comment type="similarity">
    <text evidence="2">Belongs to the CRISPR-associated protein Cas9 family. Subtype II-A subfamily.</text>
</comment>
<keyword evidence="7" id="KW-0460">Magnesium</keyword>
<evidence type="ECO:0000259" key="14">
    <source>
        <dbReference type="PROSITE" id="PS51749"/>
    </source>
</evidence>
<reference evidence="15" key="1">
    <citation type="submission" date="2020-10" db="EMBL/GenBank/DDBJ databases">
        <authorList>
            <person name="Gilroy R."/>
        </authorList>
    </citation>
    <scope>NUCLEOTIDE SEQUENCE</scope>
    <source>
        <strain evidence="15">14508</strain>
    </source>
</reference>
<evidence type="ECO:0000256" key="12">
    <source>
        <dbReference type="ARBA" id="ARBA00046380"/>
    </source>
</evidence>
<keyword evidence="5 13" id="KW-0255">Endonuclease</keyword>
<evidence type="ECO:0000256" key="2">
    <source>
        <dbReference type="ARBA" id="ARBA00005244"/>
    </source>
</evidence>
<dbReference type="GO" id="GO:0051607">
    <property type="term" value="P:defense response to virus"/>
    <property type="evidence" value="ECO:0007669"/>
    <property type="project" value="UniProtKB-KW"/>
</dbReference>
<dbReference type="Pfam" id="PF13395">
    <property type="entry name" value="HNH_4"/>
    <property type="match status" value="1"/>
</dbReference>
<evidence type="ECO:0000256" key="7">
    <source>
        <dbReference type="ARBA" id="ARBA00022842"/>
    </source>
</evidence>
<dbReference type="AlphaFoldDB" id="A0A9D1G8Q1"/>
<evidence type="ECO:0000313" key="16">
    <source>
        <dbReference type="Proteomes" id="UP000886893"/>
    </source>
</evidence>
<reference evidence="15" key="2">
    <citation type="journal article" date="2021" name="PeerJ">
        <title>Extensive microbial diversity within the chicken gut microbiome revealed by metagenomics and culture.</title>
        <authorList>
            <person name="Gilroy R."/>
            <person name="Ravi A."/>
            <person name="Getino M."/>
            <person name="Pursley I."/>
            <person name="Horton D.L."/>
            <person name="Alikhan N.F."/>
            <person name="Baker D."/>
            <person name="Gharbi K."/>
            <person name="Hall N."/>
            <person name="Watson M."/>
            <person name="Adriaenssens E.M."/>
            <person name="Foster-Nyarko E."/>
            <person name="Jarju S."/>
            <person name="Secka A."/>
            <person name="Antonio M."/>
            <person name="Oren A."/>
            <person name="Chaudhuri R.R."/>
            <person name="La Ragione R."/>
            <person name="Hildebrand F."/>
            <person name="Pallen M.J."/>
        </authorList>
    </citation>
    <scope>NUCLEOTIDE SEQUENCE</scope>
    <source>
        <strain evidence="15">14508</strain>
    </source>
</reference>
<dbReference type="InterPro" id="IPR003615">
    <property type="entry name" value="HNH_nuc"/>
</dbReference>
<keyword evidence="8" id="KW-0694">RNA-binding</keyword>
<keyword evidence="4" id="KW-0479">Metal-binding</keyword>
<evidence type="ECO:0000256" key="1">
    <source>
        <dbReference type="ARBA" id="ARBA00001946"/>
    </source>
</evidence>
<keyword evidence="10 13" id="KW-0238">DNA-binding</keyword>
<evidence type="ECO:0000256" key="13">
    <source>
        <dbReference type="PROSITE-ProRule" id="PRU01085"/>
    </source>
</evidence>
<organism evidence="15 16">
    <name type="scientific">Candidatus Caccosoma faecigallinarum</name>
    <dbReference type="NCBI Taxonomy" id="2840720"/>
    <lineage>
        <taxon>Bacteria</taxon>
        <taxon>Bacillati</taxon>
        <taxon>Bacillota</taxon>
        <taxon>Bacillota incertae sedis</taxon>
        <taxon>Candidatus Caccosoma</taxon>
    </lineage>
</organism>
<keyword evidence="11" id="KW-0464">Manganese</keyword>
<feature type="non-terminal residue" evidence="15">
    <location>
        <position position="1"/>
    </location>
</feature>
<evidence type="ECO:0000256" key="9">
    <source>
        <dbReference type="ARBA" id="ARBA00023118"/>
    </source>
</evidence>
<keyword evidence="3 13" id="KW-0540">Nuclease</keyword>
<protein>
    <submittedName>
        <fullName evidence="15">Type II CRISPR RNA-guided endonuclease Cas9</fullName>
    </submittedName>
</protein>
<dbReference type="Proteomes" id="UP000886893">
    <property type="component" value="Unassembled WGS sequence"/>
</dbReference>
<dbReference type="InterPro" id="IPR055228">
    <property type="entry name" value="Cas9_RuvC"/>
</dbReference>
<evidence type="ECO:0000256" key="11">
    <source>
        <dbReference type="ARBA" id="ARBA00023211"/>
    </source>
</evidence>
<keyword evidence="9" id="KW-0051">Antiviral defense</keyword>
<evidence type="ECO:0000256" key="10">
    <source>
        <dbReference type="ARBA" id="ARBA00023125"/>
    </source>
</evidence>
<evidence type="ECO:0000256" key="5">
    <source>
        <dbReference type="ARBA" id="ARBA00022759"/>
    </source>
</evidence>
<dbReference type="GO" id="GO:0046872">
    <property type="term" value="F:metal ion binding"/>
    <property type="evidence" value="ECO:0007669"/>
    <property type="project" value="UniProtKB-KW"/>
</dbReference>
<evidence type="ECO:0000313" key="15">
    <source>
        <dbReference type="EMBL" id="HIT17761.1"/>
    </source>
</evidence>
<accession>A0A9D1G8Q1</accession>
<dbReference type="EMBL" id="DVKI01000164">
    <property type="protein sequence ID" value="HIT17761.1"/>
    <property type="molecule type" value="Genomic_DNA"/>
</dbReference>
<dbReference type="Gene3D" id="1.10.30.50">
    <property type="match status" value="1"/>
</dbReference>
<evidence type="ECO:0000256" key="6">
    <source>
        <dbReference type="ARBA" id="ARBA00022801"/>
    </source>
</evidence>
<dbReference type="InterPro" id="IPR028629">
    <property type="entry name" value="Cas9"/>
</dbReference>
<dbReference type="NCBIfam" id="TIGR01865">
    <property type="entry name" value="cas_Csn1"/>
    <property type="match status" value="1"/>
</dbReference>
<comment type="caution">
    <text evidence="15">The sequence shown here is derived from an EMBL/GenBank/DDBJ whole genome shotgun (WGS) entry which is preliminary data.</text>
</comment>
<evidence type="ECO:0000256" key="3">
    <source>
        <dbReference type="ARBA" id="ARBA00022722"/>
    </source>
</evidence>
<gene>
    <name evidence="15" type="primary">cas9</name>
    <name evidence="15" type="ORF">IAD04_05255</name>
</gene>
<comment type="subunit">
    <text evidence="12">Monomer. Binds crRNA and tracrRNA.</text>
</comment>
<dbReference type="GO" id="GO:0003677">
    <property type="term" value="F:DNA binding"/>
    <property type="evidence" value="ECO:0007669"/>
    <property type="project" value="UniProtKB-UniRule"/>
</dbReference>
<dbReference type="GO" id="GO:0003723">
    <property type="term" value="F:RNA binding"/>
    <property type="evidence" value="ECO:0007669"/>
    <property type="project" value="UniProtKB-UniRule"/>
</dbReference>
<dbReference type="PROSITE" id="PS51749">
    <property type="entry name" value="HNH_CAS9"/>
    <property type="match status" value="1"/>
</dbReference>
<keyword evidence="6 13" id="KW-0378">Hydrolase</keyword>